<protein>
    <submittedName>
        <fullName evidence="2">Methyltransferase, FkbM family</fullName>
    </submittedName>
</protein>
<dbReference type="PANTHER" id="PTHR36973">
    <property type="entry name" value="SLL1456 PROTEIN-RELATED"/>
    <property type="match status" value="1"/>
</dbReference>
<gene>
    <name evidence="2" type="ORF">SAMN04244559_00872</name>
</gene>
<dbReference type="InterPro" id="IPR006342">
    <property type="entry name" value="FkbM_mtfrase"/>
</dbReference>
<dbReference type="SUPFAM" id="SSF53335">
    <property type="entry name" value="S-adenosyl-L-methionine-dependent methyltransferases"/>
    <property type="match status" value="1"/>
</dbReference>
<evidence type="ECO:0000313" key="3">
    <source>
        <dbReference type="Proteomes" id="UP000182983"/>
    </source>
</evidence>
<dbReference type="PANTHER" id="PTHR36973:SF4">
    <property type="entry name" value="NODULATION PROTEIN"/>
    <property type="match status" value="1"/>
</dbReference>
<name>A0A1H6H872_MAGFU</name>
<proteinExistence type="predicted"/>
<feature type="domain" description="Methyltransferase FkbM" evidence="1">
    <location>
        <begin position="91"/>
        <end position="185"/>
    </location>
</feature>
<dbReference type="AlphaFoldDB" id="A0A1H6H872"/>
<dbReference type="RefSeq" id="WP_074765933.1">
    <property type="nucleotide sequence ID" value="NZ_FNWO01000003.1"/>
</dbReference>
<dbReference type="GO" id="GO:0032259">
    <property type="term" value="P:methylation"/>
    <property type="evidence" value="ECO:0007669"/>
    <property type="project" value="UniProtKB-KW"/>
</dbReference>
<keyword evidence="2" id="KW-0489">Methyltransferase</keyword>
<reference evidence="3" key="1">
    <citation type="submission" date="2016-10" db="EMBL/GenBank/DDBJ databases">
        <authorList>
            <person name="Varghese N."/>
            <person name="Submissions S."/>
        </authorList>
    </citation>
    <scope>NUCLEOTIDE SEQUENCE [LARGE SCALE GENOMIC DNA]</scope>
    <source>
        <strain evidence="3">DSM 13234</strain>
    </source>
</reference>
<organism evidence="2 3">
    <name type="scientific">Magnetospirillum fulvum</name>
    <name type="common">Rhodospirillum fulvum</name>
    <dbReference type="NCBI Taxonomy" id="1082"/>
    <lineage>
        <taxon>Bacteria</taxon>
        <taxon>Pseudomonadati</taxon>
        <taxon>Pseudomonadota</taxon>
        <taxon>Alphaproteobacteria</taxon>
        <taxon>Rhodospirillales</taxon>
        <taxon>Rhodospirillaceae</taxon>
        <taxon>Magnetospirillum</taxon>
    </lineage>
</organism>
<dbReference type="InterPro" id="IPR053188">
    <property type="entry name" value="FkbM_Methyltransferase"/>
</dbReference>
<accession>A0A1H6H872</accession>
<dbReference type="NCBIfam" id="TIGR01444">
    <property type="entry name" value="fkbM_fam"/>
    <property type="match status" value="1"/>
</dbReference>
<dbReference type="InterPro" id="IPR029063">
    <property type="entry name" value="SAM-dependent_MTases_sf"/>
</dbReference>
<keyword evidence="2" id="KW-0808">Transferase</keyword>
<evidence type="ECO:0000259" key="1">
    <source>
        <dbReference type="Pfam" id="PF05050"/>
    </source>
</evidence>
<dbReference type="Pfam" id="PF05050">
    <property type="entry name" value="Methyltransf_21"/>
    <property type="match status" value="1"/>
</dbReference>
<dbReference type="Gene3D" id="3.40.50.150">
    <property type="entry name" value="Vaccinia Virus protein VP39"/>
    <property type="match status" value="1"/>
</dbReference>
<evidence type="ECO:0000313" key="2">
    <source>
        <dbReference type="EMBL" id="SEH30163.1"/>
    </source>
</evidence>
<dbReference type="GO" id="GO:0008171">
    <property type="term" value="F:O-methyltransferase activity"/>
    <property type="evidence" value="ECO:0007669"/>
    <property type="project" value="TreeGrafter"/>
</dbReference>
<dbReference type="Proteomes" id="UP000182983">
    <property type="component" value="Unassembled WGS sequence"/>
</dbReference>
<keyword evidence="3" id="KW-1185">Reference proteome</keyword>
<dbReference type="EMBL" id="FNWO01000003">
    <property type="protein sequence ID" value="SEH30163.1"/>
    <property type="molecule type" value="Genomic_DNA"/>
</dbReference>
<sequence>MDLQRNLTLAGAVQRLKKNRLGIRHAFSIGAGSGGDSEFIQKNLCPDAEMLLIEAQDVHIPNLQKVAQSPGISYEICAAAAEDGVVHFLNSAPTGGVVSQVTQESVAVPARSIDSLAAERGWTGPFFLKFDTHGVELDILAGAEKTLAQTHLVMMEVYNFRLNFVQGKNLMFHEMCQWMERHGLRCVDMCEPLFRPNDGVLWQMHLFFIRADHPVFGSNSYSAPVFNG</sequence>
<dbReference type="OrthoDB" id="292760at2"/>